<dbReference type="InterPro" id="IPR002711">
    <property type="entry name" value="HNH"/>
</dbReference>
<dbReference type="GO" id="GO:0008270">
    <property type="term" value="F:zinc ion binding"/>
    <property type="evidence" value="ECO:0007669"/>
    <property type="project" value="InterPro"/>
</dbReference>
<evidence type="ECO:0000256" key="1">
    <source>
        <dbReference type="ARBA" id="ARBA00022722"/>
    </source>
</evidence>
<dbReference type="EMBL" id="CP081135">
    <property type="protein sequence ID" value="UEL47347.1"/>
    <property type="molecule type" value="Genomic_DNA"/>
</dbReference>
<dbReference type="Gene3D" id="1.10.30.50">
    <property type="match status" value="1"/>
</dbReference>
<name>A0AAX2ZI27_9FIRM</name>
<keyword evidence="2" id="KW-0378">Hydrolase</keyword>
<gene>
    <name evidence="6" type="ORF">JW646_17205</name>
</gene>
<dbReference type="SUPFAM" id="SSF52540">
    <property type="entry name" value="P-loop containing nucleoside triphosphate hydrolases"/>
    <property type="match status" value="1"/>
</dbReference>
<keyword evidence="6" id="KW-0255">Endonuclease</keyword>
<evidence type="ECO:0000256" key="3">
    <source>
        <dbReference type="ARBA" id="ARBA00038412"/>
    </source>
</evidence>
<dbReference type="GO" id="GO:0004519">
    <property type="term" value="F:endonuclease activity"/>
    <property type="evidence" value="ECO:0007669"/>
    <property type="project" value="UniProtKB-KW"/>
</dbReference>
<proteinExistence type="inferred from homology"/>
<accession>A0AAX2ZI27</accession>
<keyword evidence="7" id="KW-1185">Reference proteome</keyword>
<dbReference type="InterPro" id="IPR003615">
    <property type="entry name" value="HNH_nuc"/>
</dbReference>
<reference evidence="6 7" key="1">
    <citation type="journal article" date="2023" name="Int. J. Syst. Evol. Microbiol.">
        <title>Terrisporobacter hibernicus sp. nov., isolated from bovine faeces in Northern Ireland.</title>
        <authorList>
            <person name="Mitchell M."/>
            <person name="Nguyen S.V."/>
            <person name="Connor M."/>
            <person name="Fairley D.J."/>
            <person name="Donoghue O."/>
            <person name="Marshall H."/>
            <person name="Koolman L."/>
            <person name="McMullan G."/>
            <person name="Schaffer K.E."/>
            <person name="McGrath J.W."/>
            <person name="Fanning S."/>
        </authorList>
    </citation>
    <scope>NUCLEOTIDE SEQUENCE [LARGE SCALE GENOMIC DNA]</scope>
    <source>
        <strain evidence="6 7">MCA3</strain>
    </source>
</reference>
<sequence>MWTTSKQFYNSKEWKNFRQTIILQRMEDEGIPCEDCGKIIKGLGDIQVHHIIELNKNNLNDYNISLNPDNVKILCQKCHNDTHGRFSKEKIVKERGIYIVYGPPCSGKTTYVLQNKKDEDIVIDMDRLYEAITLLPRYNKPDKLKYNVFAIRNILIDNIKVRYGNFNSAWIVGGYPKKYDREKLAKDLGAELIYMDTTKVECIERLKHCNDYRQNNINEWINYINNWFDNFVE</sequence>
<dbReference type="InterPro" id="IPR027417">
    <property type="entry name" value="P-loop_NTPase"/>
</dbReference>
<dbReference type="RefSeq" id="WP_228415798.1">
    <property type="nucleotide sequence ID" value="NZ_CP081135.1"/>
</dbReference>
<comment type="similarity">
    <text evidence="3">Belongs to the HNH nuclease family.</text>
</comment>
<dbReference type="GO" id="GO:0016787">
    <property type="term" value="F:hydrolase activity"/>
    <property type="evidence" value="ECO:0007669"/>
    <property type="project" value="UniProtKB-KW"/>
</dbReference>
<dbReference type="PANTHER" id="PTHR41286:SF1">
    <property type="entry name" value="HNH NUCLEASE YAJD-RELATED"/>
    <property type="match status" value="1"/>
</dbReference>
<evidence type="ECO:0000256" key="2">
    <source>
        <dbReference type="ARBA" id="ARBA00022801"/>
    </source>
</evidence>
<dbReference type="GO" id="GO:0005829">
    <property type="term" value="C:cytosol"/>
    <property type="evidence" value="ECO:0007669"/>
    <property type="project" value="TreeGrafter"/>
</dbReference>
<dbReference type="GO" id="GO:0003676">
    <property type="term" value="F:nucleic acid binding"/>
    <property type="evidence" value="ECO:0007669"/>
    <property type="project" value="InterPro"/>
</dbReference>
<protein>
    <recommendedName>
        <fullName evidence="4">Putative HNH nuclease YajD</fullName>
    </recommendedName>
</protein>
<evidence type="ECO:0000313" key="7">
    <source>
        <dbReference type="Proteomes" id="UP001198983"/>
    </source>
</evidence>
<dbReference type="CDD" id="cd00085">
    <property type="entry name" value="HNHc"/>
    <property type="match status" value="1"/>
</dbReference>
<dbReference type="Pfam" id="PF01844">
    <property type="entry name" value="HNH"/>
    <property type="match status" value="1"/>
</dbReference>
<feature type="domain" description="HNH nuclease" evidence="5">
    <location>
        <begin position="20"/>
        <end position="80"/>
    </location>
</feature>
<dbReference type="SMART" id="SM00507">
    <property type="entry name" value="HNHc"/>
    <property type="match status" value="1"/>
</dbReference>
<organism evidence="6 7">
    <name type="scientific">Terrisporobacter hibernicus</name>
    <dbReference type="NCBI Taxonomy" id="2813371"/>
    <lineage>
        <taxon>Bacteria</taxon>
        <taxon>Bacillati</taxon>
        <taxon>Bacillota</taxon>
        <taxon>Clostridia</taxon>
        <taxon>Peptostreptococcales</taxon>
        <taxon>Peptostreptococcaceae</taxon>
        <taxon>Terrisporobacter</taxon>
    </lineage>
</organism>
<dbReference type="PANTHER" id="PTHR41286">
    <property type="entry name" value="HNH NUCLEASE YAJD-RELATED"/>
    <property type="match status" value="1"/>
</dbReference>
<dbReference type="Proteomes" id="UP001198983">
    <property type="component" value="Chromosome"/>
</dbReference>
<keyword evidence="1" id="KW-0540">Nuclease</keyword>
<dbReference type="AlphaFoldDB" id="A0AAX2ZI27"/>
<evidence type="ECO:0000256" key="4">
    <source>
        <dbReference type="ARBA" id="ARBA00040194"/>
    </source>
</evidence>
<dbReference type="KEGG" id="tem:JW646_17205"/>
<dbReference type="Gene3D" id="3.40.50.300">
    <property type="entry name" value="P-loop containing nucleotide triphosphate hydrolases"/>
    <property type="match status" value="1"/>
</dbReference>
<evidence type="ECO:0000313" key="6">
    <source>
        <dbReference type="EMBL" id="UEL47347.1"/>
    </source>
</evidence>
<evidence type="ECO:0000259" key="5">
    <source>
        <dbReference type="SMART" id="SM00507"/>
    </source>
</evidence>